<accession>A0A6M3KL93</accession>
<dbReference type="AlphaFoldDB" id="A0A6M3KL93"/>
<organism evidence="2">
    <name type="scientific">viral metagenome</name>
    <dbReference type="NCBI Taxonomy" id="1070528"/>
    <lineage>
        <taxon>unclassified sequences</taxon>
        <taxon>metagenomes</taxon>
        <taxon>organismal metagenomes</taxon>
    </lineage>
</organism>
<proteinExistence type="predicted"/>
<evidence type="ECO:0000313" key="1">
    <source>
        <dbReference type="EMBL" id="QJA61337.1"/>
    </source>
</evidence>
<gene>
    <name evidence="2" type="ORF">MM415A00442_0021</name>
    <name evidence="1" type="ORF">MM415B00961_0011</name>
</gene>
<evidence type="ECO:0000313" key="2">
    <source>
        <dbReference type="EMBL" id="QJA82138.1"/>
    </source>
</evidence>
<dbReference type="PROSITE" id="PS51257">
    <property type="entry name" value="PROKAR_LIPOPROTEIN"/>
    <property type="match status" value="1"/>
</dbReference>
<dbReference type="EMBL" id="MT141438">
    <property type="protein sequence ID" value="QJA61337.1"/>
    <property type="molecule type" value="Genomic_DNA"/>
</dbReference>
<protein>
    <submittedName>
        <fullName evidence="2">Uncharacterized protein</fullName>
    </submittedName>
</protein>
<reference evidence="2" key="1">
    <citation type="submission" date="2020-03" db="EMBL/GenBank/DDBJ databases">
        <title>The deep terrestrial virosphere.</title>
        <authorList>
            <person name="Holmfeldt K."/>
            <person name="Nilsson E."/>
            <person name="Simone D."/>
            <person name="Lopez-Fernandez M."/>
            <person name="Wu X."/>
            <person name="de Brujin I."/>
            <person name="Lundin D."/>
            <person name="Andersson A."/>
            <person name="Bertilsson S."/>
            <person name="Dopson M."/>
        </authorList>
    </citation>
    <scope>NUCLEOTIDE SEQUENCE</scope>
    <source>
        <strain evidence="2">MM415A00442</strain>
        <strain evidence="1">MM415B00961</strain>
    </source>
</reference>
<name>A0A6M3KL93_9ZZZZ</name>
<sequence>MKYILIILALLISGCSVKYYPPMSADRGSQVQYKYSMQVKKCDFCGRDTLVFKIINGKKIMCNKCYRPRFLKANGF</sequence>
<dbReference type="EMBL" id="MT142480">
    <property type="protein sequence ID" value="QJA82138.1"/>
    <property type="molecule type" value="Genomic_DNA"/>
</dbReference>